<dbReference type="Pfam" id="PF09299">
    <property type="entry name" value="Mu-transpos_C"/>
    <property type="match status" value="1"/>
</dbReference>
<organism evidence="2 3">
    <name type="scientific">Paraburkholderia strydomiana</name>
    <dbReference type="NCBI Taxonomy" id="1245417"/>
    <lineage>
        <taxon>Bacteria</taxon>
        <taxon>Pseudomonadati</taxon>
        <taxon>Pseudomonadota</taxon>
        <taxon>Betaproteobacteria</taxon>
        <taxon>Burkholderiales</taxon>
        <taxon>Burkholderiaceae</taxon>
        <taxon>Paraburkholderia</taxon>
    </lineage>
</organism>
<dbReference type="EMBL" id="JAQQCL010000047">
    <property type="protein sequence ID" value="MFM0721559.1"/>
    <property type="molecule type" value="Genomic_DNA"/>
</dbReference>
<protein>
    <submittedName>
        <fullName evidence="2">Mu transposase C-terminal domain-containing protein</fullName>
    </submittedName>
</protein>
<evidence type="ECO:0000313" key="2">
    <source>
        <dbReference type="EMBL" id="MFM0721559.1"/>
    </source>
</evidence>
<keyword evidence="3" id="KW-1185">Reference proteome</keyword>
<name>A0ABW9ERR2_9BURK</name>
<feature type="domain" description="Transposase-like Mu C-terminal" evidence="1">
    <location>
        <begin position="11"/>
        <end position="69"/>
    </location>
</feature>
<evidence type="ECO:0000259" key="1">
    <source>
        <dbReference type="Pfam" id="PF09299"/>
    </source>
</evidence>
<accession>A0ABW9ERR2</accession>
<evidence type="ECO:0000313" key="3">
    <source>
        <dbReference type="Proteomes" id="UP001629392"/>
    </source>
</evidence>
<comment type="caution">
    <text evidence="2">The sequence shown here is derived from an EMBL/GenBank/DDBJ whole genome shotgun (WGS) entry which is preliminary data.</text>
</comment>
<proteinExistence type="predicted"/>
<dbReference type="RefSeq" id="WP_408149948.1">
    <property type="nucleotide sequence ID" value="NZ_JAQQCJ010000047.1"/>
</dbReference>
<sequence>MPDDLEALDTLLVMVAKPRVVRRDGIHFERLHFLDPTLAAYVGEAVTIRYDPRDMGEIRVFHRNIFLCRAVNTEHANRSVTLKDVQAARSAYRRRLRQEMREKRGRVADLLPAPPAQISVP</sequence>
<dbReference type="InterPro" id="IPR009004">
    <property type="entry name" value="Transposase_Mu_C"/>
</dbReference>
<dbReference type="InterPro" id="IPR015378">
    <property type="entry name" value="Transposase-like_Mu_C"/>
</dbReference>
<dbReference type="SUPFAM" id="SSF50610">
    <property type="entry name" value="mu transposase, C-terminal domain"/>
    <property type="match status" value="1"/>
</dbReference>
<dbReference type="Proteomes" id="UP001629392">
    <property type="component" value="Unassembled WGS sequence"/>
</dbReference>
<gene>
    <name evidence="2" type="ORF">PQQ73_35285</name>
</gene>
<reference evidence="2 3" key="1">
    <citation type="journal article" date="2024" name="Chem. Sci.">
        <title>Discovery of megapolipeptins by genome mining of a Burkholderiales bacteria collection.</title>
        <authorList>
            <person name="Paulo B.S."/>
            <person name="Recchia M.J.J."/>
            <person name="Lee S."/>
            <person name="Fergusson C.H."/>
            <person name="Romanowski S.B."/>
            <person name="Hernandez A."/>
            <person name="Krull N."/>
            <person name="Liu D.Y."/>
            <person name="Cavanagh H."/>
            <person name="Bos A."/>
            <person name="Gray C.A."/>
            <person name="Murphy B.T."/>
            <person name="Linington R.G."/>
            <person name="Eustaquio A.S."/>
        </authorList>
    </citation>
    <scope>NUCLEOTIDE SEQUENCE [LARGE SCALE GENOMIC DNA]</scope>
    <source>
        <strain evidence="2 3">RL17-350-BIC-E</strain>
    </source>
</reference>